<feature type="domain" description="C2H2-type" evidence="2">
    <location>
        <begin position="254"/>
        <end position="277"/>
    </location>
</feature>
<keyword evidence="4" id="KW-1185">Reference proteome</keyword>
<dbReference type="InterPro" id="IPR013087">
    <property type="entry name" value="Znf_C2H2_type"/>
</dbReference>
<evidence type="ECO:0000256" key="1">
    <source>
        <dbReference type="SAM" id="MobiDB-lite"/>
    </source>
</evidence>
<organism evidence="3 4">
    <name type="scientific">Conger conger</name>
    <name type="common">Conger eel</name>
    <name type="synonym">Muraena conger</name>
    <dbReference type="NCBI Taxonomy" id="82655"/>
    <lineage>
        <taxon>Eukaryota</taxon>
        <taxon>Metazoa</taxon>
        <taxon>Chordata</taxon>
        <taxon>Craniata</taxon>
        <taxon>Vertebrata</taxon>
        <taxon>Euteleostomi</taxon>
        <taxon>Actinopterygii</taxon>
        <taxon>Neopterygii</taxon>
        <taxon>Teleostei</taxon>
        <taxon>Anguilliformes</taxon>
        <taxon>Congridae</taxon>
        <taxon>Conger</taxon>
    </lineage>
</organism>
<feature type="region of interest" description="Disordered" evidence="1">
    <location>
        <begin position="933"/>
        <end position="955"/>
    </location>
</feature>
<evidence type="ECO:0000313" key="3">
    <source>
        <dbReference type="EMBL" id="KAJ8275309.1"/>
    </source>
</evidence>
<dbReference type="EMBL" id="JAFJMO010000006">
    <property type="protein sequence ID" value="KAJ8275309.1"/>
    <property type="molecule type" value="Genomic_DNA"/>
</dbReference>
<evidence type="ECO:0000313" key="4">
    <source>
        <dbReference type="Proteomes" id="UP001152803"/>
    </source>
</evidence>
<dbReference type="OrthoDB" id="8959641at2759"/>
<dbReference type="Proteomes" id="UP001152803">
    <property type="component" value="Unassembled WGS sequence"/>
</dbReference>
<feature type="domain" description="C2H2-type" evidence="2">
    <location>
        <begin position="907"/>
        <end position="927"/>
    </location>
</feature>
<proteinExistence type="predicted"/>
<name>A0A9Q1DMX0_CONCO</name>
<accession>A0A9Q1DMX0</accession>
<sequence length="955" mass="106522">MTDTNSQSDSITDCIKCLSPISSAEDIKVESVTDSSDYTGVDPVSQTMYLLCREQMDILANMKVDEEDGERQSVEMERNHVVKDEEGLWKGEEKERDGHGEGRVTDQVAQPQNSVKNGVKPEHGKQEGWELSNLVTSCLLKQPRVLIHRLEIANISVSGSSPLRSMACKRDRRAASPWRQHELSPLRGNGSLRQKGQVVTWKRKTIGQLERPLKLLPSSSENGICAETSLITPVISPKNHQNTEQAAEMSSQVFACTQCQFVHTEEVNLHQHIGKVHPEELSKTVGIAEGEFGATLPSIEECKLSSVSCPPSQRVVDSAKLTDTNSQSEFITDCIKPLSPTSSGEDIEAEYLMDCTDYTGLNIRANFEETTEWKTGYSLSRVQKDMLTNLKEEEEEDGERQSVKIEMAVVKDEEGLWKEEVNEREKHGEGRVTNEAAQTHKLVKNGVKSEHGQQEGEELANLVTTCLLKQPRVLIHRLEIGRNSVPVSSPACPLACKRDQAVRSTWRQHEFFPLRGNGSAVRKGQVVTQKRKLIGQFRPLKLLPSSPRKGICADASPISPVITPRNQNTEQAAEMSSQVFACSQCPFVHAEEVNLHQHIEKVHPEELSRTTLMATETIRYADMKIRATCPFMDKCKLFSMSHQRVDSTKLTNTNSQSDSMPNSITFVSPAYSGEDIKAESMVVSSDYTWVGPGSSLKQSEDVEEKKTGYLMSRDQTDILINMKEEEEEEDWERQSVKMEREDGVGDEEGPRREEYKEDDGQKEGYVPNQVIEIYKWEVNEVKSEQQEGEEQPTLVTSCLLKQPRVLIHSLEMADHLVPGSSPPSPVACKSGQGVTLHESSPQTESESLRQKGQAITRKRNGHLERPLELLPSSSENRICAEASLISPVISSRNKNTGQTVEVSSQVFACSQCPYVHTDEVNLQQHIEKTTVEEGGEEAVAGDGGSPRGNVHRCPW</sequence>
<feature type="region of interest" description="Disordered" evidence="1">
    <location>
        <begin position="86"/>
        <end position="108"/>
    </location>
</feature>
<dbReference type="AlphaFoldDB" id="A0A9Q1DMX0"/>
<reference evidence="3" key="1">
    <citation type="journal article" date="2023" name="Science">
        <title>Genome structures resolve the early diversification of teleost fishes.</title>
        <authorList>
            <person name="Parey E."/>
            <person name="Louis A."/>
            <person name="Montfort J."/>
            <person name="Bouchez O."/>
            <person name="Roques C."/>
            <person name="Iampietro C."/>
            <person name="Lluch J."/>
            <person name="Castinel A."/>
            <person name="Donnadieu C."/>
            <person name="Desvignes T."/>
            <person name="Floi Bucao C."/>
            <person name="Jouanno E."/>
            <person name="Wen M."/>
            <person name="Mejri S."/>
            <person name="Dirks R."/>
            <person name="Jansen H."/>
            <person name="Henkel C."/>
            <person name="Chen W.J."/>
            <person name="Zahm M."/>
            <person name="Cabau C."/>
            <person name="Klopp C."/>
            <person name="Thompson A.W."/>
            <person name="Robinson-Rechavi M."/>
            <person name="Braasch I."/>
            <person name="Lecointre G."/>
            <person name="Bobe J."/>
            <person name="Postlethwait J.H."/>
            <person name="Berthelot C."/>
            <person name="Roest Crollius H."/>
            <person name="Guiguen Y."/>
        </authorList>
    </citation>
    <scope>NUCLEOTIDE SEQUENCE</scope>
    <source>
        <strain evidence="3">Concon-B</strain>
    </source>
</reference>
<comment type="caution">
    <text evidence="3">The sequence shown here is derived from an EMBL/GenBank/DDBJ whole genome shotgun (WGS) entry which is preliminary data.</text>
</comment>
<feature type="compositionally biased region" description="Basic and acidic residues" evidence="1">
    <location>
        <begin position="86"/>
        <end position="104"/>
    </location>
</feature>
<evidence type="ECO:0000259" key="2">
    <source>
        <dbReference type="SMART" id="SM00355"/>
    </source>
</evidence>
<feature type="region of interest" description="Disordered" evidence="1">
    <location>
        <begin position="817"/>
        <end position="862"/>
    </location>
</feature>
<feature type="domain" description="C2H2-type" evidence="2">
    <location>
        <begin position="580"/>
        <end position="603"/>
    </location>
</feature>
<protein>
    <recommendedName>
        <fullName evidence="2">C2H2-type domain-containing protein</fullName>
    </recommendedName>
</protein>
<feature type="compositionally biased region" description="Basic and acidic residues" evidence="1">
    <location>
        <begin position="732"/>
        <end position="761"/>
    </location>
</feature>
<feature type="region of interest" description="Disordered" evidence="1">
    <location>
        <begin position="725"/>
        <end position="761"/>
    </location>
</feature>
<dbReference type="SMART" id="SM00355">
    <property type="entry name" value="ZnF_C2H2"/>
    <property type="match status" value="3"/>
</dbReference>
<gene>
    <name evidence="3" type="ORF">COCON_G00099340</name>
</gene>